<dbReference type="SUPFAM" id="SSF117396">
    <property type="entry name" value="TM1631-like"/>
    <property type="match status" value="1"/>
</dbReference>
<organism evidence="1 2">
    <name type="scientific">Hymenobacter glaciei</name>
    <dbReference type="NCBI Taxonomy" id="877209"/>
    <lineage>
        <taxon>Bacteria</taxon>
        <taxon>Pseudomonadati</taxon>
        <taxon>Bacteroidota</taxon>
        <taxon>Cytophagia</taxon>
        <taxon>Cytophagales</taxon>
        <taxon>Hymenobacteraceae</taxon>
        <taxon>Hymenobacter</taxon>
    </lineage>
</organism>
<evidence type="ECO:0000313" key="2">
    <source>
        <dbReference type="Proteomes" id="UP001501469"/>
    </source>
</evidence>
<name>A0ABP7TXX3_9BACT</name>
<dbReference type="Gene3D" id="3.20.20.410">
    <property type="entry name" value="Protein of unknown function UPF0759"/>
    <property type="match status" value="1"/>
</dbReference>
<proteinExistence type="predicted"/>
<evidence type="ECO:0008006" key="3">
    <source>
        <dbReference type="Google" id="ProtNLM"/>
    </source>
</evidence>
<reference evidence="2" key="1">
    <citation type="journal article" date="2019" name="Int. J. Syst. Evol. Microbiol.">
        <title>The Global Catalogue of Microorganisms (GCM) 10K type strain sequencing project: providing services to taxonomists for standard genome sequencing and annotation.</title>
        <authorList>
            <consortium name="The Broad Institute Genomics Platform"/>
            <consortium name="The Broad Institute Genome Sequencing Center for Infectious Disease"/>
            <person name="Wu L."/>
            <person name="Ma J."/>
        </authorList>
    </citation>
    <scope>NUCLEOTIDE SEQUENCE [LARGE SCALE GENOMIC DNA]</scope>
    <source>
        <strain evidence="2">JCM 17225</strain>
    </source>
</reference>
<dbReference type="Pfam" id="PF01904">
    <property type="entry name" value="DUF72"/>
    <property type="match status" value="1"/>
</dbReference>
<dbReference type="Proteomes" id="UP001501469">
    <property type="component" value="Unassembled WGS sequence"/>
</dbReference>
<dbReference type="PANTHER" id="PTHR30348">
    <property type="entry name" value="UNCHARACTERIZED PROTEIN YECE"/>
    <property type="match status" value="1"/>
</dbReference>
<dbReference type="RefSeq" id="WP_345052755.1">
    <property type="nucleotide sequence ID" value="NZ_BAABDK010000013.1"/>
</dbReference>
<gene>
    <name evidence="1" type="ORF">GCM10022409_16520</name>
</gene>
<keyword evidence="2" id="KW-1185">Reference proteome</keyword>
<comment type="caution">
    <text evidence="1">The sequence shown here is derived from an EMBL/GenBank/DDBJ whole genome shotgun (WGS) entry which is preliminary data.</text>
</comment>
<sequence length="85" mass="10679">MTDFHVGCSGYHYRHWRGRFYPEKRPMWLWFEYYSQHFRTLELNVTFYRFPQLSFLENWYRLSPPVVQPECASRAMMKRKYASLR</sequence>
<accession>A0ABP7TXX3</accession>
<dbReference type="PANTHER" id="PTHR30348:SF4">
    <property type="entry name" value="DUF72 DOMAIN-CONTAINING PROTEIN"/>
    <property type="match status" value="1"/>
</dbReference>
<dbReference type="InterPro" id="IPR002763">
    <property type="entry name" value="DUF72"/>
</dbReference>
<protein>
    <recommendedName>
        <fullName evidence="3">DUF72 domain-containing protein</fullName>
    </recommendedName>
</protein>
<evidence type="ECO:0000313" key="1">
    <source>
        <dbReference type="EMBL" id="GAA4032915.1"/>
    </source>
</evidence>
<dbReference type="EMBL" id="BAABDK010000013">
    <property type="protein sequence ID" value="GAA4032915.1"/>
    <property type="molecule type" value="Genomic_DNA"/>
</dbReference>
<dbReference type="InterPro" id="IPR036520">
    <property type="entry name" value="UPF0759_sf"/>
</dbReference>